<evidence type="ECO:0000313" key="2">
    <source>
        <dbReference type="Proteomes" id="UP000176406"/>
    </source>
</evidence>
<sequence>MEKWQEREHKRGEIIKDAVTAADRIILDGSDGNKEETDYLTAEVAKKFMERALLPLQTALQKKDMDEDDKGR</sequence>
<evidence type="ECO:0000313" key="1">
    <source>
        <dbReference type="EMBL" id="OGZ23853.1"/>
    </source>
</evidence>
<dbReference type="EMBL" id="MHMG01000005">
    <property type="protein sequence ID" value="OGZ23853.1"/>
    <property type="molecule type" value="Genomic_DNA"/>
</dbReference>
<dbReference type="AlphaFoldDB" id="A0A1G2EDI6"/>
<comment type="caution">
    <text evidence="1">The sequence shown here is derived from an EMBL/GenBank/DDBJ whole genome shotgun (WGS) entry which is preliminary data.</text>
</comment>
<dbReference type="Proteomes" id="UP000176406">
    <property type="component" value="Unassembled WGS sequence"/>
</dbReference>
<organism evidence="1 2">
    <name type="scientific">Candidatus Nealsonbacteria bacterium RIFCSPLOWO2_01_FULL_41_9</name>
    <dbReference type="NCBI Taxonomy" id="1801671"/>
    <lineage>
        <taxon>Bacteria</taxon>
        <taxon>Candidatus Nealsoniibacteriota</taxon>
    </lineage>
</organism>
<reference evidence="1 2" key="1">
    <citation type="journal article" date="2016" name="Nat. Commun.">
        <title>Thousands of microbial genomes shed light on interconnected biogeochemical processes in an aquifer system.</title>
        <authorList>
            <person name="Anantharaman K."/>
            <person name="Brown C.T."/>
            <person name="Hug L.A."/>
            <person name="Sharon I."/>
            <person name="Castelle C.J."/>
            <person name="Probst A.J."/>
            <person name="Thomas B.C."/>
            <person name="Singh A."/>
            <person name="Wilkins M.J."/>
            <person name="Karaoz U."/>
            <person name="Brodie E.L."/>
            <person name="Williams K.H."/>
            <person name="Hubbard S.S."/>
            <person name="Banfield J.F."/>
        </authorList>
    </citation>
    <scope>NUCLEOTIDE SEQUENCE [LARGE SCALE GENOMIC DNA]</scope>
</reference>
<accession>A0A1G2EDI6</accession>
<proteinExistence type="predicted"/>
<protein>
    <submittedName>
        <fullName evidence="1">Uncharacterized protein</fullName>
    </submittedName>
</protein>
<gene>
    <name evidence="1" type="ORF">A3A08_01700</name>
</gene>
<name>A0A1G2EDI6_9BACT</name>